<gene>
    <name evidence="6" type="ORF">dnl_23830</name>
</gene>
<dbReference type="SUPFAM" id="SSF46785">
    <property type="entry name" value="Winged helix' DNA-binding domain"/>
    <property type="match status" value="1"/>
</dbReference>
<dbReference type="InterPro" id="IPR050707">
    <property type="entry name" value="HTH_MetabolicPath_Reg"/>
</dbReference>
<dbReference type="InterPro" id="IPR029016">
    <property type="entry name" value="GAF-like_dom_sf"/>
</dbReference>
<dbReference type="RefSeq" id="WP_207691771.1">
    <property type="nucleotide sequence ID" value="NZ_CP061799.1"/>
</dbReference>
<name>A0A975GGA7_9BACT</name>
<evidence type="ECO:0000259" key="4">
    <source>
        <dbReference type="PROSITE" id="PS51077"/>
    </source>
</evidence>
<proteinExistence type="predicted"/>
<dbReference type="GO" id="GO:0045892">
    <property type="term" value="P:negative regulation of DNA-templated transcription"/>
    <property type="evidence" value="ECO:0007669"/>
    <property type="project" value="TreeGrafter"/>
</dbReference>
<evidence type="ECO:0000313" key="7">
    <source>
        <dbReference type="Proteomes" id="UP000663720"/>
    </source>
</evidence>
<dbReference type="PANTHER" id="PTHR30136:SF24">
    <property type="entry name" value="HTH-TYPE TRANSCRIPTIONAL REPRESSOR ALLR"/>
    <property type="match status" value="1"/>
</dbReference>
<organism evidence="6 7">
    <name type="scientific">Desulfonema limicola</name>
    <dbReference type="NCBI Taxonomy" id="45656"/>
    <lineage>
        <taxon>Bacteria</taxon>
        <taxon>Pseudomonadati</taxon>
        <taxon>Thermodesulfobacteriota</taxon>
        <taxon>Desulfobacteria</taxon>
        <taxon>Desulfobacterales</taxon>
        <taxon>Desulfococcaceae</taxon>
        <taxon>Desulfonema</taxon>
    </lineage>
</organism>
<dbReference type="Gene3D" id="3.30.450.40">
    <property type="match status" value="1"/>
</dbReference>
<dbReference type="AlphaFoldDB" id="A0A975GGA7"/>
<dbReference type="EMBL" id="CP061799">
    <property type="protein sequence ID" value="QTA80096.1"/>
    <property type="molecule type" value="Genomic_DNA"/>
</dbReference>
<keyword evidence="1" id="KW-0805">Transcription regulation</keyword>
<feature type="domain" description="IclR-ED" evidence="5">
    <location>
        <begin position="71"/>
        <end position="255"/>
    </location>
</feature>
<evidence type="ECO:0000313" key="6">
    <source>
        <dbReference type="EMBL" id="QTA80096.1"/>
    </source>
</evidence>
<evidence type="ECO:0000256" key="2">
    <source>
        <dbReference type="ARBA" id="ARBA00023125"/>
    </source>
</evidence>
<dbReference type="PROSITE" id="PS51077">
    <property type="entry name" value="HTH_ICLR"/>
    <property type="match status" value="1"/>
</dbReference>
<dbReference type="PROSITE" id="PS51078">
    <property type="entry name" value="ICLR_ED"/>
    <property type="match status" value="1"/>
</dbReference>
<dbReference type="InterPro" id="IPR014757">
    <property type="entry name" value="Tscrpt_reg_IclR_C"/>
</dbReference>
<sequence length="255" mass="28492">MKSDSGSLSSTEKALKILMSFTPNNHETGTLELSKKLDIHKSTVSRLLHLLTNHDFLHQNPETKKYMLGRSAAEIGNAVIRSLNNSIADIARPFLNKLSQNTGESVALEMVSGNNVILACQVEGQRHLRFSFELGEQVPVNVTAGAKTILAFSNKEFVEQCLKQKFTRFNSNTIISKKEYRKLLEEIRKTGIAYDKGERYEGTHAIAAPVFNHEKVPVAAVVIAGPAFRMTQEFLNNVIEPLKKTSAEISKRLFY</sequence>
<evidence type="ECO:0000256" key="1">
    <source>
        <dbReference type="ARBA" id="ARBA00023015"/>
    </source>
</evidence>
<dbReference type="Gene3D" id="1.10.10.10">
    <property type="entry name" value="Winged helix-like DNA-binding domain superfamily/Winged helix DNA-binding domain"/>
    <property type="match status" value="1"/>
</dbReference>
<dbReference type="InterPro" id="IPR005471">
    <property type="entry name" value="Tscrpt_reg_IclR_N"/>
</dbReference>
<dbReference type="SMART" id="SM00346">
    <property type="entry name" value="HTH_ICLR"/>
    <property type="match status" value="1"/>
</dbReference>
<accession>A0A975GGA7</accession>
<protein>
    <submittedName>
        <fullName evidence="6">Transcriptional regulator, IclR family</fullName>
    </submittedName>
</protein>
<dbReference type="InterPro" id="IPR036388">
    <property type="entry name" value="WH-like_DNA-bd_sf"/>
</dbReference>
<dbReference type="Pfam" id="PF01614">
    <property type="entry name" value="IclR_C"/>
    <property type="match status" value="1"/>
</dbReference>
<dbReference type="GO" id="GO:0003700">
    <property type="term" value="F:DNA-binding transcription factor activity"/>
    <property type="evidence" value="ECO:0007669"/>
    <property type="project" value="TreeGrafter"/>
</dbReference>
<dbReference type="InterPro" id="IPR036390">
    <property type="entry name" value="WH_DNA-bd_sf"/>
</dbReference>
<keyword evidence="3" id="KW-0804">Transcription</keyword>
<dbReference type="PANTHER" id="PTHR30136">
    <property type="entry name" value="HELIX-TURN-HELIX TRANSCRIPTIONAL REGULATOR, ICLR FAMILY"/>
    <property type="match status" value="1"/>
</dbReference>
<dbReference type="Proteomes" id="UP000663720">
    <property type="component" value="Chromosome"/>
</dbReference>
<dbReference type="Pfam" id="PF09339">
    <property type="entry name" value="HTH_IclR"/>
    <property type="match status" value="1"/>
</dbReference>
<evidence type="ECO:0000259" key="5">
    <source>
        <dbReference type="PROSITE" id="PS51078"/>
    </source>
</evidence>
<keyword evidence="2" id="KW-0238">DNA-binding</keyword>
<dbReference type="KEGG" id="dli:dnl_23830"/>
<dbReference type="SUPFAM" id="SSF55781">
    <property type="entry name" value="GAF domain-like"/>
    <property type="match status" value="1"/>
</dbReference>
<feature type="domain" description="HTH iclR-type" evidence="4">
    <location>
        <begin position="8"/>
        <end position="70"/>
    </location>
</feature>
<evidence type="ECO:0000256" key="3">
    <source>
        <dbReference type="ARBA" id="ARBA00023163"/>
    </source>
</evidence>
<keyword evidence="7" id="KW-1185">Reference proteome</keyword>
<dbReference type="GO" id="GO:0003677">
    <property type="term" value="F:DNA binding"/>
    <property type="evidence" value="ECO:0007669"/>
    <property type="project" value="UniProtKB-KW"/>
</dbReference>
<reference evidence="6" key="1">
    <citation type="journal article" date="2021" name="Microb. Physiol.">
        <title>Proteogenomic Insights into the Physiology of Marine, Sulfate-Reducing, Filamentous Desulfonema limicola and Desulfonema magnum.</title>
        <authorList>
            <person name="Schnaars V."/>
            <person name="Wohlbrand L."/>
            <person name="Scheve S."/>
            <person name="Hinrichs C."/>
            <person name="Reinhardt R."/>
            <person name="Rabus R."/>
        </authorList>
    </citation>
    <scope>NUCLEOTIDE SEQUENCE</scope>
    <source>
        <strain evidence="6">5ac10</strain>
    </source>
</reference>